<dbReference type="Pfam" id="PF00082">
    <property type="entry name" value="Peptidase_S8"/>
    <property type="match status" value="1"/>
</dbReference>
<name>A0AAE0I1J6_9PEZI</name>
<feature type="region of interest" description="Disordered" evidence="5">
    <location>
        <begin position="702"/>
        <end position="721"/>
    </location>
</feature>
<comment type="caution">
    <text evidence="7">The sequence shown here is derived from an EMBL/GenBank/DDBJ whole genome shotgun (WGS) entry which is preliminary data.</text>
</comment>
<dbReference type="InterPro" id="IPR051048">
    <property type="entry name" value="Peptidase_S8/S53_subtilisin"/>
</dbReference>
<dbReference type="InterPro" id="IPR015500">
    <property type="entry name" value="Peptidase_S8_subtilisin-rel"/>
</dbReference>
<feature type="active site" description="Charge relay system" evidence="4">
    <location>
        <position position="538"/>
    </location>
</feature>
<sequence>MDQIQINGNARAPASDDGPAAAPSTSTSSSMRRMMASEFLPASDHPKDDIGTNHILVQVTGPLEAEQKQALDEKKVNILEYVGHDVYLCGYEPPSLEPLKALSDFVVDAEVYHPYYVVEPGLQSKDDDEETPVTINLHDDIDHDNFGGILEEIAKRASDTTGYSVSASDLKVNDKKIQLAVPKATLAPLAAIDQVKTINEEVETKLCNNVATKIMHCHQPIGLNHAVYKGEGELVCVADTGFDTGDPNKCHEAFGPGTGRVVAVSSVAGRTENNDPEGHGTHVCGSVIGNGKHTDQGVIEAPASLAKLVVQSTFAGWDKSEDEHRDNRDPSKWQPWKWGAILGGTGDPAGLFQKAVDQKAMIHTNSWGSRSPGPYESATAGPIDKFIRDNQMLVVLFSAGNSGRDADSHPGIVDPSSLSRQANSKNCITVGASESYRPEVRYPTAGTAKEGKPLVWGAWKRDFAYDPITNDDVANNIEGMAAWSSRGPTSPGNRIKPDVVGPGTTILSTRSSQIQDRYFDAFWGESTDPKWSYSGGTSMATPLVTSVCAVIRGALVKDGTVTKDPSAALIKAILINGAVPLKGQYGSLYGTKLSNGTVYPHGEFDLERLNDVPNFSTGFGRVNLHNSLQHVVADDSTKGVIAGLVDAHGCHSLGKDNTHPKEHSFTIQVPNSTASQTLKVTLVWNDPAGEYLQNDLDLIVASPDNKDSEKHGNVPDGSADFDRENNVEQVRWRDVKAGGVYTVTVKAYRTTIDPQPYAVAWRVFPTPT</sequence>
<dbReference type="InterPro" id="IPR034058">
    <property type="entry name" value="TagA/B/C/D_pept_dom"/>
</dbReference>
<keyword evidence="1 4" id="KW-0645">Protease</keyword>
<dbReference type="InterPro" id="IPR008979">
    <property type="entry name" value="Galactose-bd-like_sf"/>
</dbReference>
<dbReference type="SUPFAM" id="SSF49785">
    <property type="entry name" value="Galactose-binding domain-like"/>
    <property type="match status" value="1"/>
</dbReference>
<dbReference type="EMBL" id="JAUEDM010000005">
    <property type="protein sequence ID" value="KAK3316888.1"/>
    <property type="molecule type" value="Genomic_DNA"/>
</dbReference>
<dbReference type="Gene3D" id="3.40.50.200">
    <property type="entry name" value="Peptidase S8/S53 domain"/>
    <property type="match status" value="1"/>
</dbReference>
<dbReference type="Proteomes" id="UP001283341">
    <property type="component" value="Unassembled WGS sequence"/>
</dbReference>
<evidence type="ECO:0000259" key="6">
    <source>
        <dbReference type="Pfam" id="PF00082"/>
    </source>
</evidence>
<evidence type="ECO:0000256" key="5">
    <source>
        <dbReference type="SAM" id="MobiDB-lite"/>
    </source>
</evidence>
<evidence type="ECO:0000256" key="3">
    <source>
        <dbReference type="ARBA" id="ARBA00022825"/>
    </source>
</evidence>
<feature type="active site" description="Charge relay system" evidence="4">
    <location>
        <position position="239"/>
    </location>
</feature>
<feature type="compositionally biased region" description="Low complexity" evidence="5">
    <location>
        <begin position="10"/>
        <end position="32"/>
    </location>
</feature>
<dbReference type="Gene3D" id="2.60.120.380">
    <property type="match status" value="1"/>
</dbReference>
<feature type="domain" description="Peptidase S8/S53" evidence="6">
    <location>
        <begin position="230"/>
        <end position="584"/>
    </location>
</feature>
<feature type="compositionally biased region" description="Basic and acidic residues" evidence="5">
    <location>
        <begin position="704"/>
        <end position="713"/>
    </location>
</feature>
<dbReference type="CDD" id="cd04842">
    <property type="entry name" value="Peptidases_S8_Kp43_protease"/>
    <property type="match status" value="1"/>
</dbReference>
<feature type="active site" description="Charge relay system" evidence="4">
    <location>
        <position position="279"/>
    </location>
</feature>
<dbReference type="PANTHER" id="PTHR43399:SF5">
    <property type="entry name" value="PEPTIDASE S8 FAMILY WITH PROTEASE-ASSOCIATED DOMAIN"/>
    <property type="match status" value="1"/>
</dbReference>
<proteinExistence type="inferred from homology"/>
<evidence type="ECO:0000256" key="1">
    <source>
        <dbReference type="ARBA" id="ARBA00022670"/>
    </source>
</evidence>
<dbReference type="InterPro" id="IPR036852">
    <property type="entry name" value="Peptidase_S8/S53_dom_sf"/>
</dbReference>
<dbReference type="PRINTS" id="PR00723">
    <property type="entry name" value="SUBTILISIN"/>
</dbReference>
<comment type="similarity">
    <text evidence="4">Belongs to the peptidase S8 family.</text>
</comment>
<keyword evidence="3 4" id="KW-0720">Serine protease</keyword>
<organism evidence="7 8">
    <name type="scientific">Apodospora peruviana</name>
    <dbReference type="NCBI Taxonomy" id="516989"/>
    <lineage>
        <taxon>Eukaryota</taxon>
        <taxon>Fungi</taxon>
        <taxon>Dikarya</taxon>
        <taxon>Ascomycota</taxon>
        <taxon>Pezizomycotina</taxon>
        <taxon>Sordariomycetes</taxon>
        <taxon>Sordariomycetidae</taxon>
        <taxon>Sordariales</taxon>
        <taxon>Lasiosphaeriaceae</taxon>
        <taxon>Apodospora</taxon>
    </lineage>
</organism>
<reference evidence="7" key="1">
    <citation type="journal article" date="2023" name="Mol. Phylogenet. Evol.">
        <title>Genome-scale phylogeny and comparative genomics of the fungal order Sordariales.</title>
        <authorList>
            <person name="Hensen N."/>
            <person name="Bonometti L."/>
            <person name="Westerberg I."/>
            <person name="Brannstrom I.O."/>
            <person name="Guillou S."/>
            <person name="Cros-Aarteil S."/>
            <person name="Calhoun S."/>
            <person name="Haridas S."/>
            <person name="Kuo A."/>
            <person name="Mondo S."/>
            <person name="Pangilinan J."/>
            <person name="Riley R."/>
            <person name="LaButti K."/>
            <person name="Andreopoulos B."/>
            <person name="Lipzen A."/>
            <person name="Chen C."/>
            <person name="Yan M."/>
            <person name="Daum C."/>
            <person name="Ng V."/>
            <person name="Clum A."/>
            <person name="Steindorff A."/>
            <person name="Ohm R.A."/>
            <person name="Martin F."/>
            <person name="Silar P."/>
            <person name="Natvig D.O."/>
            <person name="Lalanne C."/>
            <person name="Gautier V."/>
            <person name="Ament-Velasquez S.L."/>
            <person name="Kruys A."/>
            <person name="Hutchinson M.I."/>
            <person name="Powell A.J."/>
            <person name="Barry K."/>
            <person name="Miller A.N."/>
            <person name="Grigoriev I.V."/>
            <person name="Debuchy R."/>
            <person name="Gladieux P."/>
            <person name="Hiltunen Thoren M."/>
            <person name="Johannesson H."/>
        </authorList>
    </citation>
    <scope>NUCLEOTIDE SEQUENCE</scope>
    <source>
        <strain evidence="7">CBS 118394</strain>
    </source>
</reference>
<keyword evidence="2 4" id="KW-0378">Hydrolase</keyword>
<evidence type="ECO:0000256" key="4">
    <source>
        <dbReference type="PROSITE-ProRule" id="PRU01240"/>
    </source>
</evidence>
<keyword evidence="8" id="KW-1185">Reference proteome</keyword>
<evidence type="ECO:0000256" key="2">
    <source>
        <dbReference type="ARBA" id="ARBA00022801"/>
    </source>
</evidence>
<reference evidence="7" key="2">
    <citation type="submission" date="2023-06" db="EMBL/GenBank/DDBJ databases">
        <authorList>
            <consortium name="Lawrence Berkeley National Laboratory"/>
            <person name="Haridas S."/>
            <person name="Hensen N."/>
            <person name="Bonometti L."/>
            <person name="Westerberg I."/>
            <person name="Brannstrom I.O."/>
            <person name="Guillou S."/>
            <person name="Cros-Aarteil S."/>
            <person name="Calhoun S."/>
            <person name="Kuo A."/>
            <person name="Mondo S."/>
            <person name="Pangilinan J."/>
            <person name="Riley R."/>
            <person name="Labutti K."/>
            <person name="Andreopoulos B."/>
            <person name="Lipzen A."/>
            <person name="Chen C."/>
            <person name="Yanf M."/>
            <person name="Daum C."/>
            <person name="Ng V."/>
            <person name="Clum A."/>
            <person name="Steindorff A."/>
            <person name="Ohm R."/>
            <person name="Martin F."/>
            <person name="Silar P."/>
            <person name="Natvig D."/>
            <person name="Lalanne C."/>
            <person name="Gautier V."/>
            <person name="Ament-Velasquez S.L."/>
            <person name="Kruys A."/>
            <person name="Hutchinson M.I."/>
            <person name="Powell A.J."/>
            <person name="Barry K."/>
            <person name="Miller A.N."/>
            <person name="Grigoriev I.V."/>
            <person name="Debuchy R."/>
            <person name="Gladieux P."/>
            <person name="Thoren M.H."/>
            <person name="Johannesson H."/>
        </authorList>
    </citation>
    <scope>NUCLEOTIDE SEQUENCE</scope>
    <source>
        <strain evidence="7">CBS 118394</strain>
    </source>
</reference>
<dbReference type="PROSITE" id="PS51892">
    <property type="entry name" value="SUBTILASE"/>
    <property type="match status" value="1"/>
</dbReference>
<evidence type="ECO:0000313" key="8">
    <source>
        <dbReference type="Proteomes" id="UP001283341"/>
    </source>
</evidence>
<feature type="region of interest" description="Disordered" evidence="5">
    <location>
        <begin position="1"/>
        <end position="32"/>
    </location>
</feature>
<protein>
    <submittedName>
        <fullName evidence="7">Subtilisin-like protease</fullName>
    </submittedName>
</protein>
<gene>
    <name evidence="7" type="ORF">B0H66DRAFT_605155</name>
</gene>
<dbReference type="InterPro" id="IPR000209">
    <property type="entry name" value="Peptidase_S8/S53_dom"/>
</dbReference>
<dbReference type="GO" id="GO:0004252">
    <property type="term" value="F:serine-type endopeptidase activity"/>
    <property type="evidence" value="ECO:0007669"/>
    <property type="project" value="UniProtKB-UniRule"/>
</dbReference>
<evidence type="ECO:0000313" key="7">
    <source>
        <dbReference type="EMBL" id="KAK3316888.1"/>
    </source>
</evidence>
<dbReference type="AlphaFoldDB" id="A0AAE0I1J6"/>
<dbReference type="SUPFAM" id="SSF52743">
    <property type="entry name" value="Subtilisin-like"/>
    <property type="match status" value="1"/>
</dbReference>
<dbReference type="PANTHER" id="PTHR43399">
    <property type="entry name" value="SUBTILISIN-RELATED"/>
    <property type="match status" value="1"/>
</dbReference>
<dbReference type="GO" id="GO:0006508">
    <property type="term" value="P:proteolysis"/>
    <property type="evidence" value="ECO:0007669"/>
    <property type="project" value="UniProtKB-KW"/>
</dbReference>
<accession>A0AAE0I1J6</accession>